<keyword evidence="7" id="KW-0067">ATP-binding</keyword>
<dbReference type="GO" id="GO:0008765">
    <property type="term" value="F:UDP-N-acetylmuramoylalanyl-D-glutamate-2,6-diaminopimelate ligase activity"/>
    <property type="evidence" value="ECO:0007669"/>
    <property type="project" value="UniProtKB-UniRule"/>
</dbReference>
<comment type="caution">
    <text evidence="12">The sequence shown here is derived from an EMBL/GenBank/DDBJ whole genome shotgun (WGS) entry which is preliminary data.</text>
</comment>
<dbReference type="Gene3D" id="3.40.1190.10">
    <property type="entry name" value="Mur-like, catalytic domain"/>
    <property type="match status" value="1"/>
</dbReference>
<dbReference type="Pfam" id="PF08245">
    <property type="entry name" value="Mur_ligase_M"/>
    <property type="match status" value="1"/>
</dbReference>
<feature type="binding site" evidence="7">
    <location>
        <position position="194"/>
    </location>
    <ligand>
        <name>UDP-N-acetyl-alpha-D-muramoyl-L-alanyl-D-glutamate</name>
        <dbReference type="ChEBI" id="CHEBI:83900"/>
    </ligand>
</feature>
<feature type="binding site" evidence="7">
    <location>
        <position position="473"/>
    </location>
    <ligand>
        <name>meso-2,6-diaminopimelate</name>
        <dbReference type="ChEBI" id="CHEBI:57791"/>
    </ligand>
</feature>
<comment type="catalytic activity">
    <reaction evidence="7">
        <text>UDP-N-acetyl-alpha-D-muramoyl-L-alanyl-D-glutamate + meso-2,6-diaminopimelate + ATP = UDP-N-acetyl-alpha-D-muramoyl-L-alanyl-gamma-D-glutamyl-meso-2,6-diaminopimelate + ADP + phosphate + H(+)</text>
        <dbReference type="Rhea" id="RHEA:23676"/>
        <dbReference type="ChEBI" id="CHEBI:15378"/>
        <dbReference type="ChEBI" id="CHEBI:30616"/>
        <dbReference type="ChEBI" id="CHEBI:43474"/>
        <dbReference type="ChEBI" id="CHEBI:57791"/>
        <dbReference type="ChEBI" id="CHEBI:83900"/>
        <dbReference type="ChEBI" id="CHEBI:83905"/>
        <dbReference type="ChEBI" id="CHEBI:456216"/>
        <dbReference type="EC" id="6.3.2.13"/>
    </reaction>
</comment>
<dbReference type="GO" id="GO:0008360">
    <property type="term" value="P:regulation of cell shape"/>
    <property type="evidence" value="ECO:0007669"/>
    <property type="project" value="UniProtKB-KW"/>
</dbReference>
<evidence type="ECO:0000256" key="3">
    <source>
        <dbReference type="ARBA" id="ARBA00022960"/>
    </source>
</evidence>
<evidence type="ECO:0000256" key="7">
    <source>
        <dbReference type="HAMAP-Rule" id="MF_00208"/>
    </source>
</evidence>
<dbReference type="Proteomes" id="UP000289411">
    <property type="component" value="Unassembled WGS sequence"/>
</dbReference>
<evidence type="ECO:0000259" key="9">
    <source>
        <dbReference type="Pfam" id="PF01225"/>
    </source>
</evidence>
<dbReference type="InterPro" id="IPR013221">
    <property type="entry name" value="Mur_ligase_cen"/>
</dbReference>
<proteinExistence type="inferred from homology"/>
<feature type="binding site" evidence="7">
    <location>
        <position position="196"/>
    </location>
    <ligand>
        <name>UDP-N-acetyl-alpha-D-muramoyl-L-alanyl-D-glutamate</name>
        <dbReference type="ChEBI" id="CHEBI:83900"/>
    </ligand>
</feature>
<comment type="similarity">
    <text evidence="1 7">Belongs to the MurCDEF family. MurE subfamily.</text>
</comment>
<evidence type="ECO:0000313" key="13">
    <source>
        <dbReference type="Proteomes" id="UP000289411"/>
    </source>
</evidence>
<dbReference type="NCBIfam" id="NF001124">
    <property type="entry name" value="PRK00139.1-2"/>
    <property type="match status" value="1"/>
</dbReference>
<dbReference type="EC" id="6.3.2.13" evidence="7"/>
<dbReference type="GO" id="GO:0009252">
    <property type="term" value="P:peptidoglycan biosynthetic process"/>
    <property type="evidence" value="ECO:0007669"/>
    <property type="project" value="UniProtKB-UniRule"/>
</dbReference>
<keyword evidence="5 7" id="KW-0131">Cell cycle</keyword>
<dbReference type="InterPro" id="IPR000713">
    <property type="entry name" value="Mur_ligase_N"/>
</dbReference>
<dbReference type="PANTHER" id="PTHR23135:SF4">
    <property type="entry name" value="UDP-N-ACETYLMURAMOYL-L-ALANYL-D-GLUTAMATE--2,6-DIAMINOPIMELATE LIGASE MURE HOMOLOG, CHLOROPLASTIC"/>
    <property type="match status" value="1"/>
</dbReference>
<dbReference type="InterPro" id="IPR036615">
    <property type="entry name" value="Mur_ligase_C_dom_sf"/>
</dbReference>
<evidence type="ECO:0000313" key="12">
    <source>
        <dbReference type="EMBL" id="RYB02899.1"/>
    </source>
</evidence>
<dbReference type="Gene3D" id="3.90.190.20">
    <property type="entry name" value="Mur ligase, C-terminal domain"/>
    <property type="match status" value="1"/>
</dbReference>
<dbReference type="RefSeq" id="WP_129220894.1">
    <property type="nucleotide sequence ID" value="NZ_QYBC01000017.1"/>
</dbReference>
<feature type="domain" description="Mur ligase N-terminal catalytic" evidence="9">
    <location>
        <begin position="21"/>
        <end position="95"/>
    </location>
</feature>
<feature type="domain" description="Mur ligase C-terminal" evidence="10">
    <location>
        <begin position="348"/>
        <end position="471"/>
    </location>
</feature>
<evidence type="ECO:0000256" key="4">
    <source>
        <dbReference type="ARBA" id="ARBA00022984"/>
    </source>
</evidence>
<feature type="domain" description="Mur ligase central" evidence="11">
    <location>
        <begin position="106"/>
        <end position="325"/>
    </location>
</feature>
<dbReference type="InterPro" id="IPR036565">
    <property type="entry name" value="Mur-like_cat_sf"/>
</dbReference>
<dbReference type="OrthoDB" id="9800958at2"/>
<accession>A0A4Q2RA73</accession>
<dbReference type="AlphaFoldDB" id="A0A4Q2RA73"/>
<evidence type="ECO:0000256" key="5">
    <source>
        <dbReference type="ARBA" id="ARBA00023306"/>
    </source>
</evidence>
<protein>
    <recommendedName>
        <fullName evidence="7">UDP-N-acetylmuramoyl-L-alanyl-D-glutamate--2,6-diaminopimelate ligase</fullName>
        <ecNumber evidence="7">6.3.2.13</ecNumber>
    </recommendedName>
    <alternativeName>
        <fullName evidence="7">Meso-A2pm-adding enzyme</fullName>
    </alternativeName>
    <alternativeName>
        <fullName evidence="7">Meso-diaminopimelate-adding enzyme</fullName>
    </alternativeName>
    <alternativeName>
        <fullName evidence="7">UDP-MurNAc-L-Ala-D-Glu:meso-diaminopimelate ligase</fullName>
    </alternativeName>
    <alternativeName>
        <fullName evidence="7">UDP-MurNAc-tripeptide synthetase</fullName>
    </alternativeName>
    <alternativeName>
        <fullName evidence="7">UDP-N-acetylmuramyl-tripeptide synthetase</fullName>
    </alternativeName>
</protein>
<dbReference type="GO" id="GO:0005737">
    <property type="term" value="C:cytoplasm"/>
    <property type="evidence" value="ECO:0007669"/>
    <property type="project" value="UniProtKB-SubCell"/>
</dbReference>
<dbReference type="NCBIfam" id="NF001126">
    <property type="entry name" value="PRK00139.1-4"/>
    <property type="match status" value="1"/>
</dbReference>
<feature type="binding site" evidence="7">
    <location>
        <position position="188"/>
    </location>
    <ligand>
        <name>UDP-N-acetyl-alpha-D-muramoyl-L-alanyl-D-glutamate</name>
        <dbReference type="ChEBI" id="CHEBI:83900"/>
    </ligand>
</feature>
<feature type="binding site" evidence="7">
    <location>
        <begin position="421"/>
        <end position="424"/>
    </location>
    <ligand>
        <name>meso-2,6-diaminopimelate</name>
        <dbReference type="ChEBI" id="CHEBI:57791"/>
    </ligand>
</feature>
<dbReference type="GO" id="GO:0005524">
    <property type="term" value="F:ATP binding"/>
    <property type="evidence" value="ECO:0007669"/>
    <property type="project" value="UniProtKB-UniRule"/>
</dbReference>
<feature type="binding site" evidence="7">
    <location>
        <position position="28"/>
    </location>
    <ligand>
        <name>UDP-N-acetyl-alpha-D-muramoyl-L-alanyl-D-glutamate</name>
        <dbReference type="ChEBI" id="CHEBI:83900"/>
    </ligand>
</feature>
<evidence type="ECO:0000256" key="1">
    <source>
        <dbReference type="ARBA" id="ARBA00005898"/>
    </source>
</evidence>
<dbReference type="InterPro" id="IPR004101">
    <property type="entry name" value="Mur_ligase_C"/>
</dbReference>
<comment type="caution">
    <text evidence="7">Lacks conserved residue(s) required for the propagation of feature annotation.</text>
</comment>
<feature type="binding site" evidence="7">
    <location>
        <begin position="108"/>
        <end position="114"/>
    </location>
    <ligand>
        <name>ATP</name>
        <dbReference type="ChEBI" id="CHEBI:30616"/>
    </ligand>
</feature>
<feature type="short sequence motif" description="Meso-diaminopimelate recognition motif" evidence="7">
    <location>
        <begin position="421"/>
        <end position="424"/>
    </location>
</feature>
<name>A0A4Q2RA73_9HYPH</name>
<gene>
    <name evidence="7" type="primary">murE</name>
    <name evidence="12" type="ORF">D3272_19560</name>
</gene>
<dbReference type="Pfam" id="PF01225">
    <property type="entry name" value="Mur_ligase"/>
    <property type="match status" value="1"/>
</dbReference>
<dbReference type="SUPFAM" id="SSF53623">
    <property type="entry name" value="MurD-like peptide ligases, catalytic domain"/>
    <property type="match status" value="1"/>
</dbReference>
<dbReference type="GO" id="GO:0051301">
    <property type="term" value="P:cell division"/>
    <property type="evidence" value="ECO:0007669"/>
    <property type="project" value="UniProtKB-KW"/>
</dbReference>
<comment type="cofactor">
    <cofactor evidence="7">
        <name>Mg(2+)</name>
        <dbReference type="ChEBI" id="CHEBI:18420"/>
    </cofactor>
</comment>
<keyword evidence="7 12" id="KW-0436">Ligase</keyword>
<reference evidence="12 13" key="2">
    <citation type="submission" date="2019-02" db="EMBL/GenBank/DDBJ databases">
        <title>'Lichenibacterium ramalinii' gen. nov. sp. nov., 'Lichenibacterium minor' gen. nov. sp. nov.</title>
        <authorList>
            <person name="Pankratov T."/>
        </authorList>
    </citation>
    <scope>NUCLEOTIDE SEQUENCE [LARGE SCALE GENOMIC DNA]</scope>
    <source>
        <strain evidence="12 13">RmlP001</strain>
    </source>
</reference>
<sequence length="500" mass="50115">MRLGDLLPGAGLAPEFAAREVAGLTADSRAVAPGFAFFAVPGTKGDGLAFAAAAAKAGAAAIVAERAPQGWAQGSAPVVLVPDVRRALSLSAARFHPGQPATVVAVTGTSGKTSVAAFVRQIWAASGASAASIGTLGIVAPDGAVNGAKTAPDGAVQGSLTTPDPVALHGAMDRLARAGVTHLALEASSHGLDQHRLDGVRLAAGAFTNLSRDHLDYHASLDAYLAAKLRLFGDLLAPGRPAVIDADGDAAERAVAAARARGLAVVTVGRRGDGLRLVAAEPDADGTQIRIACDAGLCPGAGTVALRLPLAGLFQVSNALVAAGLCLATGSAPDDVFSALQRLVGAPGRLQRVGARNGAPIFVDYAHKPDALETVLRTLRPYAPGRLVVVVGCGGDRDTGKRPLMGEIAHRLADVVVVTDDNPRSEDPAAIRAAVLAAAPGAREIGDRAEAIAHAVALLDGGDVLVVAGKGHETGQTAGGITLPFSDIDAVSAALARMPA</sequence>
<dbReference type="UniPathway" id="UPA00219"/>
<comment type="subcellular location">
    <subcellularLocation>
        <location evidence="7 8">Cytoplasm</location>
    </subcellularLocation>
</comment>
<comment type="PTM">
    <text evidence="7">Carboxylation is probably crucial for Mg(2+) binding and, consequently, for the gamma-phosphate positioning of ATP.</text>
</comment>
<dbReference type="SUPFAM" id="SSF53244">
    <property type="entry name" value="MurD-like peptide ligases, peptide-binding domain"/>
    <property type="match status" value="1"/>
</dbReference>
<comment type="function">
    <text evidence="7">Catalyzes the addition of meso-diaminopimelic acid to the nucleotide precursor UDP-N-acetylmuramoyl-L-alanyl-D-glutamate (UMAG) in the biosynthesis of bacterial cell-wall peptidoglycan.</text>
</comment>
<feature type="binding site" evidence="7">
    <location>
        <position position="397"/>
    </location>
    <ligand>
        <name>meso-2,6-diaminopimelate</name>
        <dbReference type="ChEBI" id="CHEBI:57791"/>
    </ligand>
</feature>
<organism evidence="12 13">
    <name type="scientific">Lichenibacterium ramalinae</name>
    <dbReference type="NCBI Taxonomy" id="2316527"/>
    <lineage>
        <taxon>Bacteria</taxon>
        <taxon>Pseudomonadati</taxon>
        <taxon>Pseudomonadota</taxon>
        <taxon>Alphaproteobacteria</taxon>
        <taxon>Hyphomicrobiales</taxon>
        <taxon>Lichenihabitantaceae</taxon>
        <taxon>Lichenibacterium</taxon>
    </lineage>
</organism>
<keyword evidence="7" id="KW-0460">Magnesium</keyword>
<evidence type="ECO:0000259" key="10">
    <source>
        <dbReference type="Pfam" id="PF02875"/>
    </source>
</evidence>
<dbReference type="GO" id="GO:0000287">
    <property type="term" value="F:magnesium ion binding"/>
    <property type="evidence" value="ECO:0007669"/>
    <property type="project" value="UniProtKB-UniRule"/>
</dbReference>
<dbReference type="Pfam" id="PF02875">
    <property type="entry name" value="Mur_ligase_C"/>
    <property type="match status" value="1"/>
</dbReference>
<keyword evidence="2 7" id="KW-0132">Cell division</keyword>
<dbReference type="PANTHER" id="PTHR23135">
    <property type="entry name" value="MUR LIGASE FAMILY MEMBER"/>
    <property type="match status" value="1"/>
</dbReference>
<dbReference type="InterPro" id="IPR035911">
    <property type="entry name" value="MurE/MurF_N"/>
</dbReference>
<keyword evidence="3 7" id="KW-0133">Cell shape</keyword>
<keyword evidence="7" id="KW-0547">Nucleotide-binding</keyword>
<comment type="pathway">
    <text evidence="7 8">Cell wall biogenesis; peptidoglycan biosynthesis.</text>
</comment>
<reference evidence="12 13" key="1">
    <citation type="submission" date="2018-09" db="EMBL/GenBank/DDBJ databases">
        <authorList>
            <person name="Grouzdev D.S."/>
            <person name="Krutkina M.S."/>
        </authorList>
    </citation>
    <scope>NUCLEOTIDE SEQUENCE [LARGE SCALE GENOMIC DNA]</scope>
    <source>
        <strain evidence="12 13">RmlP001</strain>
    </source>
</reference>
<feature type="modified residue" description="N6-carboxylysine" evidence="7">
    <location>
        <position position="228"/>
    </location>
</feature>
<dbReference type="HAMAP" id="MF_00208">
    <property type="entry name" value="MurE"/>
    <property type="match status" value="1"/>
</dbReference>
<dbReference type="SUPFAM" id="SSF63418">
    <property type="entry name" value="MurE/MurF N-terminal domain"/>
    <property type="match status" value="1"/>
</dbReference>
<keyword evidence="6 7" id="KW-0961">Cell wall biogenesis/degradation</keyword>
<evidence type="ECO:0000259" key="11">
    <source>
        <dbReference type="Pfam" id="PF08245"/>
    </source>
</evidence>
<feature type="binding site" evidence="7">
    <location>
        <begin position="161"/>
        <end position="162"/>
    </location>
    <ligand>
        <name>UDP-N-acetyl-alpha-D-muramoyl-L-alanyl-D-glutamate</name>
        <dbReference type="ChEBI" id="CHEBI:83900"/>
    </ligand>
</feature>
<evidence type="ECO:0000256" key="2">
    <source>
        <dbReference type="ARBA" id="ARBA00022618"/>
    </source>
</evidence>
<keyword evidence="13" id="KW-1185">Reference proteome</keyword>
<dbReference type="GO" id="GO:0071555">
    <property type="term" value="P:cell wall organization"/>
    <property type="evidence" value="ECO:0007669"/>
    <property type="project" value="UniProtKB-KW"/>
</dbReference>
<dbReference type="InterPro" id="IPR005761">
    <property type="entry name" value="UDP-N-AcMur-Glu-dNH2Pim_ligase"/>
</dbReference>
<evidence type="ECO:0000256" key="6">
    <source>
        <dbReference type="ARBA" id="ARBA00023316"/>
    </source>
</evidence>
<evidence type="ECO:0000256" key="8">
    <source>
        <dbReference type="RuleBase" id="RU004135"/>
    </source>
</evidence>
<feature type="binding site" evidence="7">
    <location>
        <position position="469"/>
    </location>
    <ligand>
        <name>meso-2,6-diaminopimelate</name>
        <dbReference type="ChEBI" id="CHEBI:57791"/>
    </ligand>
</feature>
<keyword evidence="4 7" id="KW-0573">Peptidoglycan synthesis</keyword>
<dbReference type="Gene3D" id="3.40.1390.10">
    <property type="entry name" value="MurE/MurF, N-terminal domain"/>
    <property type="match status" value="1"/>
</dbReference>
<dbReference type="NCBIfam" id="TIGR01085">
    <property type="entry name" value="murE"/>
    <property type="match status" value="1"/>
</dbReference>
<keyword evidence="7" id="KW-0963">Cytoplasm</keyword>
<dbReference type="EMBL" id="QYBC01000017">
    <property type="protein sequence ID" value="RYB02899.1"/>
    <property type="molecule type" value="Genomic_DNA"/>
</dbReference>